<keyword evidence="4" id="KW-1185">Reference proteome</keyword>
<feature type="transmembrane region" description="Helical" evidence="1">
    <location>
        <begin position="296"/>
        <end position="316"/>
    </location>
</feature>
<dbReference type="SUPFAM" id="SSF53448">
    <property type="entry name" value="Nucleotide-diphospho-sugar transferases"/>
    <property type="match status" value="1"/>
</dbReference>
<dbReference type="InterPro" id="IPR050834">
    <property type="entry name" value="Glycosyltransf_2"/>
</dbReference>
<keyword evidence="3" id="KW-0808">Transferase</keyword>
<comment type="caution">
    <text evidence="3">The sequence shown here is derived from an EMBL/GenBank/DDBJ whole genome shotgun (WGS) entry which is preliminary data.</text>
</comment>
<dbReference type="PANTHER" id="PTHR43685">
    <property type="entry name" value="GLYCOSYLTRANSFERASE"/>
    <property type="match status" value="1"/>
</dbReference>
<evidence type="ECO:0000256" key="1">
    <source>
        <dbReference type="SAM" id="Phobius"/>
    </source>
</evidence>
<evidence type="ECO:0000313" key="3">
    <source>
        <dbReference type="EMBL" id="MFC5513759.1"/>
    </source>
</evidence>
<keyword evidence="1" id="KW-0472">Membrane</keyword>
<dbReference type="CDD" id="cd00761">
    <property type="entry name" value="Glyco_tranf_GTA_type"/>
    <property type="match status" value="1"/>
</dbReference>
<keyword evidence="1" id="KW-0812">Transmembrane</keyword>
<dbReference type="Pfam" id="PF00535">
    <property type="entry name" value="Glycos_transf_2"/>
    <property type="match status" value="1"/>
</dbReference>
<proteinExistence type="predicted"/>
<dbReference type="EC" id="2.4.-.-" evidence="3"/>
<organism evidence="3 4">
    <name type="scientific">Massilia jejuensis</name>
    <dbReference type="NCBI Taxonomy" id="648894"/>
    <lineage>
        <taxon>Bacteria</taxon>
        <taxon>Pseudomonadati</taxon>
        <taxon>Pseudomonadota</taxon>
        <taxon>Betaproteobacteria</taxon>
        <taxon>Burkholderiales</taxon>
        <taxon>Oxalobacteraceae</taxon>
        <taxon>Telluria group</taxon>
        <taxon>Massilia</taxon>
    </lineage>
</organism>
<dbReference type="PANTHER" id="PTHR43685:SF3">
    <property type="entry name" value="SLR2126 PROTEIN"/>
    <property type="match status" value="1"/>
</dbReference>
<keyword evidence="3" id="KW-0328">Glycosyltransferase</keyword>
<dbReference type="Gene3D" id="3.90.550.10">
    <property type="entry name" value="Spore Coat Polysaccharide Biosynthesis Protein SpsA, Chain A"/>
    <property type="match status" value="1"/>
</dbReference>
<dbReference type="RefSeq" id="WP_379726546.1">
    <property type="nucleotide sequence ID" value="NZ_JBHSMS010000079.1"/>
</dbReference>
<accession>A0ABW0PTM3</accession>
<dbReference type="InterPro" id="IPR029044">
    <property type="entry name" value="Nucleotide-diphossugar_trans"/>
</dbReference>
<dbReference type="EMBL" id="JBHSMS010000079">
    <property type="protein sequence ID" value="MFC5513759.1"/>
    <property type="molecule type" value="Genomic_DNA"/>
</dbReference>
<dbReference type="Proteomes" id="UP001596031">
    <property type="component" value="Unassembled WGS sequence"/>
</dbReference>
<feature type="domain" description="Glycosyltransferase 2-like" evidence="2">
    <location>
        <begin position="16"/>
        <end position="162"/>
    </location>
</feature>
<name>A0ABW0PTM3_9BURK</name>
<dbReference type="InterPro" id="IPR001173">
    <property type="entry name" value="Glyco_trans_2-like"/>
</dbReference>
<evidence type="ECO:0000259" key="2">
    <source>
        <dbReference type="Pfam" id="PF00535"/>
    </source>
</evidence>
<dbReference type="GO" id="GO:0016757">
    <property type="term" value="F:glycosyltransferase activity"/>
    <property type="evidence" value="ECO:0007669"/>
    <property type="project" value="UniProtKB-KW"/>
</dbReference>
<reference evidence="4" key="1">
    <citation type="journal article" date="2019" name="Int. J. Syst. Evol. Microbiol.">
        <title>The Global Catalogue of Microorganisms (GCM) 10K type strain sequencing project: providing services to taxonomists for standard genome sequencing and annotation.</title>
        <authorList>
            <consortium name="The Broad Institute Genomics Platform"/>
            <consortium name="The Broad Institute Genome Sequencing Center for Infectious Disease"/>
            <person name="Wu L."/>
            <person name="Ma J."/>
        </authorList>
    </citation>
    <scope>NUCLEOTIDE SEQUENCE [LARGE SCALE GENOMIC DNA]</scope>
    <source>
        <strain evidence="4">CCUG 38813</strain>
    </source>
</reference>
<gene>
    <name evidence="3" type="ORF">ACFPOU_21895</name>
</gene>
<evidence type="ECO:0000313" key="4">
    <source>
        <dbReference type="Proteomes" id="UP001596031"/>
    </source>
</evidence>
<keyword evidence="1" id="KW-1133">Transmembrane helix</keyword>
<protein>
    <submittedName>
        <fullName evidence="3">Glycosyltransferase family 2 protein</fullName>
        <ecNumber evidence="3">2.4.-.-</ecNumber>
    </submittedName>
</protein>
<sequence length="326" mass="35457">MPAITPRTAASAIGVTVVVPTRGRRELLERCLDALTRQTLPGNCYEIIVVDDEPNHNTLHLVAGWRARTLERGPRLVYLPNANRHGPAAARNLGWRSAKAAIVAFTDEGAVPSPSWLAQGLAAFGTETDVLYGRLDTSPPGRPVKGNALRVANCFCRKTILEQLDGFDERFGKARHCDADLHFRLLALKARIARAPEALVVLAVGPARWGASLGRTRSAVFDALLYKKHPRLYRERIAAAPPWDDYLAVAALLVALGALLAGRDALALAAGLGWLALTARLCRQRLRGTVGRASHIADVVLTSALIPPLAVFWRLLGAVRYRVRFT</sequence>